<organism evidence="2 3">
    <name type="scientific">Lawsonibacter faecis</name>
    <dbReference type="NCBI Taxonomy" id="2763052"/>
    <lineage>
        <taxon>Bacteria</taxon>
        <taxon>Bacillati</taxon>
        <taxon>Bacillota</taxon>
        <taxon>Clostridia</taxon>
        <taxon>Eubacteriales</taxon>
        <taxon>Oscillospiraceae</taxon>
        <taxon>Lawsonibacter</taxon>
    </lineage>
</organism>
<gene>
    <name evidence="2" type="ORF">H8S62_03840</name>
</gene>
<dbReference type="AlphaFoldDB" id="A0A8J6JB27"/>
<evidence type="ECO:0000313" key="2">
    <source>
        <dbReference type="EMBL" id="MBC5736141.1"/>
    </source>
</evidence>
<evidence type="ECO:0000259" key="1">
    <source>
        <dbReference type="Pfam" id="PF19789"/>
    </source>
</evidence>
<feature type="domain" description="DUF6273" evidence="1">
    <location>
        <begin position="78"/>
        <end position="226"/>
    </location>
</feature>
<reference evidence="2" key="1">
    <citation type="submission" date="2020-08" db="EMBL/GenBank/DDBJ databases">
        <title>Genome public.</title>
        <authorList>
            <person name="Liu C."/>
            <person name="Sun Q."/>
        </authorList>
    </citation>
    <scope>NUCLEOTIDE SEQUENCE</scope>
    <source>
        <strain evidence="2">NSJ-52</strain>
    </source>
</reference>
<protein>
    <recommendedName>
        <fullName evidence="1">DUF6273 domain-containing protein</fullName>
    </recommendedName>
</protein>
<dbReference type="Pfam" id="PF19789">
    <property type="entry name" value="DUF6273"/>
    <property type="match status" value="1"/>
</dbReference>
<comment type="caution">
    <text evidence="2">The sequence shown here is derived from an EMBL/GenBank/DDBJ whole genome shotgun (WGS) entry which is preliminary data.</text>
</comment>
<dbReference type="InterPro" id="IPR046240">
    <property type="entry name" value="DUF6273"/>
</dbReference>
<dbReference type="Proteomes" id="UP000607645">
    <property type="component" value="Unassembled WGS sequence"/>
</dbReference>
<dbReference type="EMBL" id="JACOPQ010000002">
    <property type="protein sequence ID" value="MBC5736141.1"/>
    <property type="molecule type" value="Genomic_DNA"/>
</dbReference>
<accession>A0A8J6JB27</accession>
<sequence>MTGRTNAVVTRTSAAFYAASWAEINAVAQSGRASQAWALGDAKEVTLTTGETILIRIEDFDHDDLAGGGKAPLTLGMSKCLNAGRQMNGSASSSGGWGQSAMRAWMPTLLGQLPSDLRALIKQAQKKTYDGYGSSHIEVTSDKLWLFSEVEVRGSTFVSAEGEGTLYPLFRSDAARIKTAGGSPSVWWLRSPHIGTGVHFCSVDAQGGNGSTLASGTAGVSVGFCI</sequence>
<name>A0A8J6JB27_9FIRM</name>
<keyword evidence="3" id="KW-1185">Reference proteome</keyword>
<dbReference type="RefSeq" id="WP_155152247.1">
    <property type="nucleotide sequence ID" value="NZ_JACOPQ010000002.1"/>
</dbReference>
<evidence type="ECO:0000313" key="3">
    <source>
        <dbReference type="Proteomes" id="UP000607645"/>
    </source>
</evidence>
<proteinExistence type="predicted"/>